<evidence type="ECO:0000313" key="1">
    <source>
        <dbReference type="EMBL" id="QIN81854.1"/>
    </source>
</evidence>
<accession>A0A6G8Q5T9</accession>
<name>A0A6G8Q5T9_9ACTN</name>
<dbReference type="Gene3D" id="3.90.1860.10">
    <property type="entry name" value="tRNA-splicing ligase RtcB"/>
    <property type="match status" value="1"/>
</dbReference>
<dbReference type="RefSeq" id="WP_166173620.1">
    <property type="nucleotide sequence ID" value="NZ_CP045119.1"/>
</dbReference>
<keyword evidence="2" id="KW-1185">Reference proteome</keyword>
<dbReference type="InterPro" id="IPR036025">
    <property type="entry name" value="RtcB-like_sf"/>
</dbReference>
<gene>
    <name evidence="1" type="ORF">GBA63_03765</name>
</gene>
<dbReference type="SUPFAM" id="SSF103365">
    <property type="entry name" value="Hypothetical protein PH1602"/>
    <property type="match status" value="1"/>
</dbReference>
<protein>
    <submittedName>
        <fullName evidence="1">Uncharacterized protein</fullName>
    </submittedName>
</protein>
<dbReference type="AlphaFoldDB" id="A0A6G8Q5T9"/>
<organism evidence="1 2">
    <name type="scientific">Rubrobacter tropicus</name>
    <dbReference type="NCBI Taxonomy" id="2653851"/>
    <lineage>
        <taxon>Bacteria</taxon>
        <taxon>Bacillati</taxon>
        <taxon>Actinomycetota</taxon>
        <taxon>Rubrobacteria</taxon>
        <taxon>Rubrobacterales</taxon>
        <taxon>Rubrobacteraceae</taxon>
        <taxon>Rubrobacter</taxon>
    </lineage>
</organism>
<sequence>MVEQAEEYGWSGEGEGAEILVYAPDEETAERAFQRALPAALLPNVQSPVFAAASGNDVGYVAASTTHVAPDLISPPSRNLFLVADATAENLGMPPRDVRDFVLRGLAEAGPSLPSPNEAGIRRFCEAGAAAAAEDGLIEEEDLAYLAPVEGDPDALGRRALSAGARDWEGRFGLDVAVVGEVLDTDGAETLDLRAGMLALVVRVGGGDLGRLAVSLHRDRIFTRIRAGTDLGAGDDLPAAPEGSEEASDLQAAVRAASNLADARAAGAVYALRRVLRDLAGGLDPRASWKVGGVEARDGFLAHRKDLASAGEGEALISGGIVVAGTGNMWRSAPPFGAPGDEGRWPWEEAGLLGRWAVLDPTGGES</sequence>
<proteinExistence type="predicted"/>
<dbReference type="EMBL" id="CP045119">
    <property type="protein sequence ID" value="QIN81854.1"/>
    <property type="molecule type" value="Genomic_DNA"/>
</dbReference>
<dbReference type="GO" id="GO:0006396">
    <property type="term" value="P:RNA processing"/>
    <property type="evidence" value="ECO:0007669"/>
    <property type="project" value="InterPro"/>
</dbReference>
<dbReference type="Proteomes" id="UP000501452">
    <property type="component" value="Chromosome"/>
</dbReference>
<dbReference type="KEGG" id="rub:GBA63_03765"/>
<reference evidence="1 2" key="1">
    <citation type="submission" date="2019-10" db="EMBL/GenBank/DDBJ databases">
        <title>Rubrobacter sp nov SCSIO 52090 isolated from a deep-sea sediment in the South China Sea.</title>
        <authorList>
            <person name="Chen R.W."/>
        </authorList>
    </citation>
    <scope>NUCLEOTIDE SEQUENCE [LARGE SCALE GENOMIC DNA]</scope>
    <source>
        <strain evidence="1 2">SCSIO 52909</strain>
    </source>
</reference>
<evidence type="ECO:0000313" key="2">
    <source>
        <dbReference type="Proteomes" id="UP000501452"/>
    </source>
</evidence>